<dbReference type="InterPro" id="IPR033738">
    <property type="entry name" value="AsnB_N"/>
</dbReference>
<keyword evidence="6" id="KW-0061">Asparagine biosynthesis</keyword>
<dbReference type="SUPFAM" id="SSF52402">
    <property type="entry name" value="Adenine nucleotide alpha hydrolases-like"/>
    <property type="match status" value="1"/>
</dbReference>
<dbReference type="EC" id="6.3.5.4" evidence="3"/>
<dbReference type="Pfam" id="PF00733">
    <property type="entry name" value="Asn_synthase"/>
    <property type="match status" value="1"/>
</dbReference>
<keyword evidence="7" id="KW-0315">Glutamine amidotransferase</keyword>
<keyword evidence="5" id="KW-0067">ATP-binding</keyword>
<keyword evidence="10" id="KW-0436">Ligase</keyword>
<feature type="domain" description="Glutamine amidotransferase type-2" evidence="9">
    <location>
        <begin position="2"/>
        <end position="214"/>
    </location>
</feature>
<evidence type="ECO:0000256" key="4">
    <source>
        <dbReference type="ARBA" id="ARBA00022741"/>
    </source>
</evidence>
<evidence type="ECO:0000256" key="2">
    <source>
        <dbReference type="ARBA" id="ARBA00005752"/>
    </source>
</evidence>
<dbReference type="CDD" id="cd01991">
    <property type="entry name" value="Asn_synthase_B_C"/>
    <property type="match status" value="1"/>
</dbReference>
<evidence type="ECO:0000256" key="6">
    <source>
        <dbReference type="ARBA" id="ARBA00022888"/>
    </source>
</evidence>
<evidence type="ECO:0000256" key="7">
    <source>
        <dbReference type="ARBA" id="ARBA00022962"/>
    </source>
</evidence>
<proteinExistence type="inferred from homology"/>
<dbReference type="PANTHER" id="PTHR43284">
    <property type="entry name" value="ASPARAGINE SYNTHETASE (GLUTAMINE-HYDROLYZING)"/>
    <property type="match status" value="1"/>
</dbReference>
<evidence type="ECO:0000313" key="10">
    <source>
        <dbReference type="EMBL" id="MDH8677739.1"/>
    </source>
</evidence>
<dbReference type="InterPro" id="IPR051786">
    <property type="entry name" value="ASN_synthetase/amidase"/>
</dbReference>
<sequence length="620" mass="71355">MCGFVGYTHVDKIDGVEVLRKMTDAISHRGPDSDGAYSDGNVSLGFRRLSIIDLSDVAKQPMFNENEDIVLVFNGEIYNYQSLRETLVEKGHQFHSHTDSEVILHGYEEYGVEILNKLRGMFAFSIWDTKKKKLFIARDYFGIKPLYYTQNTKDGSLIFGSEIKSFLEHPKFIKTLNKNALRPYLTFQYSSMEETFFEGVYKLKPAHYLVFEGDQLSVEKYWHNDFKVVENDLKSNVEQIKQILKESVEYHKISDVKVGSFLSGGVDSSYITALLKPNKTFSVGFQEYEAMFNETKLAAELSEMLGIENHSKIITADECFDALPKIQYHMDEPQSNPSSVPLYFLAELAREHVTVVLSGEGADEIFGGYPWYQNSPAIDTYEKVPFGVRKAVSGITRKLPQNKVTRFLTNGGLSVEEKFIGEAKVFAVEDAMAVLKPAYRGGPTVRSITQNVYDEVKNEDDLTKMQYLDLHLWLPGDILLKADKMSMAHSLELRVPFLDKEVMEFASTLPSNQRVNKENTKFALRVAANEVLPEAWAKRPKLGFPVPIKYWMKEEKYYQMIKEEFLNPDTAEFFDVDLLLHYLESHYKGEKNYQRYIWTVYVFLIWYKQFFGKTNLGVKS</sequence>
<comment type="pathway">
    <text evidence="1">Amino-acid biosynthesis; L-asparagine biosynthesis; L-asparagine from L-aspartate (L-Gln route): step 1/1.</text>
</comment>
<keyword evidence="11" id="KW-1185">Reference proteome</keyword>
<dbReference type="InterPro" id="IPR017932">
    <property type="entry name" value="GATase_2_dom"/>
</dbReference>
<name>A0ABT6NBG2_9FIRM</name>
<protein>
    <recommendedName>
        <fullName evidence="3">asparagine synthase (glutamine-hydrolyzing)</fullName>
        <ecNumber evidence="3">6.3.5.4</ecNumber>
    </recommendedName>
</protein>
<dbReference type="InterPro" id="IPR006426">
    <property type="entry name" value="Asn_synth_AEB"/>
</dbReference>
<evidence type="ECO:0000256" key="1">
    <source>
        <dbReference type="ARBA" id="ARBA00005187"/>
    </source>
</evidence>
<dbReference type="EMBL" id="JARYZI010000003">
    <property type="protein sequence ID" value="MDH8677739.1"/>
    <property type="molecule type" value="Genomic_DNA"/>
</dbReference>
<evidence type="ECO:0000256" key="5">
    <source>
        <dbReference type="ARBA" id="ARBA00022840"/>
    </source>
</evidence>
<dbReference type="NCBIfam" id="TIGR01536">
    <property type="entry name" value="asn_synth_AEB"/>
    <property type="match status" value="1"/>
</dbReference>
<dbReference type="PANTHER" id="PTHR43284:SF1">
    <property type="entry name" value="ASPARAGINE SYNTHETASE"/>
    <property type="match status" value="1"/>
</dbReference>
<evidence type="ECO:0000259" key="9">
    <source>
        <dbReference type="PROSITE" id="PS51278"/>
    </source>
</evidence>
<evidence type="ECO:0000256" key="3">
    <source>
        <dbReference type="ARBA" id="ARBA00012737"/>
    </source>
</evidence>
<dbReference type="GO" id="GO:0004066">
    <property type="term" value="F:asparagine synthase (glutamine-hydrolyzing) activity"/>
    <property type="evidence" value="ECO:0007669"/>
    <property type="project" value="UniProtKB-EC"/>
</dbReference>
<comment type="caution">
    <text evidence="10">The sequence shown here is derived from an EMBL/GenBank/DDBJ whole genome shotgun (WGS) entry which is preliminary data.</text>
</comment>
<dbReference type="RefSeq" id="WP_281093560.1">
    <property type="nucleotide sequence ID" value="NZ_JARYZI010000003.1"/>
</dbReference>
<keyword evidence="6" id="KW-0028">Amino-acid biosynthesis</keyword>
<dbReference type="Gene3D" id="3.40.50.620">
    <property type="entry name" value="HUPs"/>
    <property type="match status" value="1"/>
</dbReference>
<reference evidence="10 11" key="1">
    <citation type="submission" date="2023-04" db="EMBL/GenBank/DDBJ databases">
        <title>Fusibacter bizertensis strain WBS, isolated from littoral bottom sediments of the Arctic seas - biochemical and genomic analysis.</title>
        <authorList>
            <person name="Brioukhanov A.L."/>
        </authorList>
    </citation>
    <scope>NUCLEOTIDE SEQUENCE [LARGE SCALE GENOMIC DNA]</scope>
    <source>
        <strain evidence="10 11">WBS</strain>
    </source>
</reference>
<keyword evidence="4" id="KW-0547">Nucleotide-binding</keyword>
<evidence type="ECO:0000256" key="8">
    <source>
        <dbReference type="ARBA" id="ARBA00048741"/>
    </source>
</evidence>
<accession>A0ABT6NBG2</accession>
<dbReference type="InterPro" id="IPR029055">
    <property type="entry name" value="Ntn_hydrolases_N"/>
</dbReference>
<dbReference type="Pfam" id="PF13537">
    <property type="entry name" value="GATase_7"/>
    <property type="match status" value="1"/>
</dbReference>
<dbReference type="CDD" id="cd00712">
    <property type="entry name" value="AsnB"/>
    <property type="match status" value="1"/>
</dbReference>
<gene>
    <name evidence="10" type="primary">asnB</name>
    <name evidence="10" type="ORF">QE109_06250</name>
</gene>
<dbReference type="InterPro" id="IPR001962">
    <property type="entry name" value="Asn_synthase"/>
</dbReference>
<comment type="catalytic activity">
    <reaction evidence="8">
        <text>L-aspartate + L-glutamine + ATP + H2O = L-asparagine + L-glutamate + AMP + diphosphate + H(+)</text>
        <dbReference type="Rhea" id="RHEA:12228"/>
        <dbReference type="ChEBI" id="CHEBI:15377"/>
        <dbReference type="ChEBI" id="CHEBI:15378"/>
        <dbReference type="ChEBI" id="CHEBI:29985"/>
        <dbReference type="ChEBI" id="CHEBI:29991"/>
        <dbReference type="ChEBI" id="CHEBI:30616"/>
        <dbReference type="ChEBI" id="CHEBI:33019"/>
        <dbReference type="ChEBI" id="CHEBI:58048"/>
        <dbReference type="ChEBI" id="CHEBI:58359"/>
        <dbReference type="ChEBI" id="CHEBI:456215"/>
        <dbReference type="EC" id="6.3.5.4"/>
    </reaction>
</comment>
<organism evidence="10 11">
    <name type="scientific">Fusibacter bizertensis</name>
    <dbReference type="NCBI Taxonomy" id="1488331"/>
    <lineage>
        <taxon>Bacteria</taxon>
        <taxon>Bacillati</taxon>
        <taxon>Bacillota</taxon>
        <taxon>Clostridia</taxon>
        <taxon>Eubacteriales</taxon>
        <taxon>Eubacteriales Family XII. Incertae Sedis</taxon>
        <taxon>Fusibacter</taxon>
    </lineage>
</organism>
<dbReference type="Gene3D" id="3.60.20.10">
    <property type="entry name" value="Glutamine Phosphoribosylpyrophosphate, subunit 1, domain 1"/>
    <property type="match status" value="1"/>
</dbReference>
<comment type="similarity">
    <text evidence="2">Belongs to the asparagine synthetase family.</text>
</comment>
<dbReference type="SUPFAM" id="SSF56235">
    <property type="entry name" value="N-terminal nucleophile aminohydrolases (Ntn hydrolases)"/>
    <property type="match status" value="1"/>
</dbReference>
<dbReference type="InterPro" id="IPR014729">
    <property type="entry name" value="Rossmann-like_a/b/a_fold"/>
</dbReference>
<dbReference type="PROSITE" id="PS51278">
    <property type="entry name" value="GATASE_TYPE_2"/>
    <property type="match status" value="1"/>
</dbReference>
<dbReference type="PIRSF" id="PIRSF001589">
    <property type="entry name" value="Asn_synthetase_glu-h"/>
    <property type="match status" value="1"/>
</dbReference>
<evidence type="ECO:0000313" key="11">
    <source>
        <dbReference type="Proteomes" id="UP001158045"/>
    </source>
</evidence>
<dbReference type="Proteomes" id="UP001158045">
    <property type="component" value="Unassembled WGS sequence"/>
</dbReference>